<reference evidence="4 5" key="1">
    <citation type="submission" date="2020-02" db="EMBL/GenBank/DDBJ databases">
        <title>A chromosome-scale genome assembly of the black bullhead catfish (Ameiurus melas).</title>
        <authorList>
            <person name="Wen M."/>
            <person name="Zham M."/>
            <person name="Cabau C."/>
            <person name="Klopp C."/>
            <person name="Donnadieu C."/>
            <person name="Roques C."/>
            <person name="Bouchez O."/>
            <person name="Lampietro C."/>
            <person name="Jouanno E."/>
            <person name="Herpin A."/>
            <person name="Louis A."/>
            <person name="Berthelot C."/>
            <person name="Parey E."/>
            <person name="Roest-Crollius H."/>
            <person name="Braasch I."/>
            <person name="Postlethwait J."/>
            <person name="Robinson-Rechavi M."/>
            <person name="Echchiki A."/>
            <person name="Begum T."/>
            <person name="Montfort J."/>
            <person name="Schartl M."/>
            <person name="Bobe J."/>
            <person name="Guiguen Y."/>
        </authorList>
    </citation>
    <scope>NUCLEOTIDE SEQUENCE [LARGE SCALE GENOMIC DNA]</scope>
    <source>
        <strain evidence="4">M_S1</strain>
        <tissue evidence="4">Blood</tissue>
    </source>
</reference>
<dbReference type="InterPro" id="IPR051727">
    <property type="entry name" value="DnaJ_C3_Co-chaperones"/>
</dbReference>
<keyword evidence="5" id="KW-1185">Reference proteome</keyword>
<dbReference type="Gene3D" id="1.25.40.10">
    <property type="entry name" value="Tetratricopeptide repeat domain"/>
    <property type="match status" value="1"/>
</dbReference>
<dbReference type="PANTHER" id="PTHR44140:SF3">
    <property type="entry name" value="DNAJ HOMOLOG SUBFAMILY C MEMBER 3"/>
    <property type="match status" value="1"/>
</dbReference>
<comment type="caution">
    <text evidence="4">The sequence shown here is derived from an EMBL/GenBank/DDBJ whole genome shotgun (WGS) entry which is preliminary data.</text>
</comment>
<dbReference type="SUPFAM" id="SSF48452">
    <property type="entry name" value="TPR-like"/>
    <property type="match status" value="1"/>
</dbReference>
<evidence type="ECO:0000256" key="1">
    <source>
        <dbReference type="ARBA" id="ARBA00022737"/>
    </source>
</evidence>
<dbReference type="GO" id="GO:0051787">
    <property type="term" value="F:misfolded protein binding"/>
    <property type="evidence" value="ECO:0007669"/>
    <property type="project" value="TreeGrafter"/>
</dbReference>
<dbReference type="EMBL" id="JAAGNN010000003">
    <property type="protein sequence ID" value="KAF4091479.1"/>
    <property type="molecule type" value="Genomic_DNA"/>
</dbReference>
<evidence type="ECO:0000313" key="4">
    <source>
        <dbReference type="EMBL" id="KAF4091479.1"/>
    </source>
</evidence>
<dbReference type="PANTHER" id="PTHR44140">
    <property type="entry name" value="LD25575P"/>
    <property type="match status" value="1"/>
</dbReference>
<dbReference type="InterPro" id="IPR011990">
    <property type="entry name" value="TPR-like_helical_dom_sf"/>
</dbReference>
<keyword evidence="2" id="KW-0802">TPR repeat</keyword>
<dbReference type="GO" id="GO:0051087">
    <property type="term" value="F:protein-folding chaperone binding"/>
    <property type="evidence" value="ECO:0007669"/>
    <property type="project" value="TreeGrafter"/>
</dbReference>
<proteinExistence type="predicted"/>
<dbReference type="Proteomes" id="UP000593565">
    <property type="component" value="Unassembled WGS sequence"/>
</dbReference>
<organism evidence="4 5">
    <name type="scientific">Ameiurus melas</name>
    <name type="common">Black bullhead</name>
    <name type="synonym">Silurus melas</name>
    <dbReference type="NCBI Taxonomy" id="219545"/>
    <lineage>
        <taxon>Eukaryota</taxon>
        <taxon>Metazoa</taxon>
        <taxon>Chordata</taxon>
        <taxon>Craniata</taxon>
        <taxon>Vertebrata</taxon>
        <taxon>Euteleostomi</taxon>
        <taxon>Actinopterygii</taxon>
        <taxon>Neopterygii</taxon>
        <taxon>Teleostei</taxon>
        <taxon>Ostariophysi</taxon>
        <taxon>Siluriformes</taxon>
        <taxon>Ictaluridae</taxon>
        <taxon>Ameiurus</taxon>
    </lineage>
</organism>
<name>A0A7J6BAV1_AMEME</name>
<dbReference type="AlphaFoldDB" id="A0A7J6BAV1"/>
<protein>
    <submittedName>
        <fullName evidence="4">Uncharacterized protein</fullName>
    </submittedName>
</protein>
<accession>A0A7J6BAV1</accession>
<keyword evidence="3" id="KW-1015">Disulfide bond</keyword>
<gene>
    <name evidence="4" type="ORF">AMELA_G00037410</name>
</gene>
<evidence type="ECO:0000313" key="5">
    <source>
        <dbReference type="Proteomes" id="UP000593565"/>
    </source>
</evidence>
<evidence type="ECO:0000256" key="3">
    <source>
        <dbReference type="ARBA" id="ARBA00023157"/>
    </source>
</evidence>
<dbReference type="GO" id="GO:0005783">
    <property type="term" value="C:endoplasmic reticulum"/>
    <property type="evidence" value="ECO:0007669"/>
    <property type="project" value="TreeGrafter"/>
</dbReference>
<keyword evidence="1" id="KW-0677">Repeat</keyword>
<sequence>MGKKLQAARQLANALSHLHAAVDGDLKNYLAYYRRSTVYLATGKSKSTLADLCKVIDLKPDFTSVSFTP</sequence>
<dbReference type="GO" id="GO:0034975">
    <property type="term" value="P:protein folding in endoplasmic reticulum"/>
    <property type="evidence" value="ECO:0007669"/>
    <property type="project" value="TreeGrafter"/>
</dbReference>
<evidence type="ECO:0000256" key="2">
    <source>
        <dbReference type="ARBA" id="ARBA00022803"/>
    </source>
</evidence>